<gene>
    <name evidence="2" type="ORF">BTM25_43920</name>
</gene>
<evidence type="ECO:0000313" key="2">
    <source>
        <dbReference type="EMBL" id="POM23239.1"/>
    </source>
</evidence>
<evidence type="ECO:0000313" key="3">
    <source>
        <dbReference type="Proteomes" id="UP000242367"/>
    </source>
</evidence>
<keyword evidence="3" id="KW-1185">Reference proteome</keyword>
<organism evidence="2 3">
    <name type="scientific">Actinomadura rubteroloni</name>
    <dbReference type="NCBI Taxonomy" id="1926885"/>
    <lineage>
        <taxon>Bacteria</taxon>
        <taxon>Bacillati</taxon>
        <taxon>Actinomycetota</taxon>
        <taxon>Actinomycetes</taxon>
        <taxon>Streptosporangiales</taxon>
        <taxon>Thermomonosporaceae</taxon>
        <taxon>Actinomadura</taxon>
    </lineage>
</organism>
<comment type="caution">
    <text evidence="2">The sequence shown here is derived from an EMBL/GenBank/DDBJ whole genome shotgun (WGS) entry which is preliminary data.</text>
</comment>
<proteinExistence type="predicted"/>
<dbReference type="RefSeq" id="WP_103564894.1">
    <property type="nucleotide sequence ID" value="NZ_MTBP01000003.1"/>
</dbReference>
<dbReference type="EMBL" id="MTBP01000003">
    <property type="protein sequence ID" value="POM23239.1"/>
    <property type="molecule type" value="Genomic_DNA"/>
</dbReference>
<name>A0A2P4UDW6_9ACTN</name>
<dbReference type="AlphaFoldDB" id="A0A2P4UDW6"/>
<sequence>MKRLFWLSVGAGAGVYASHRVKRRVERFARAWSPDNVAARAVASGQDAGERLRHRIRDFASDVRTEMAAREEELREAVRLDQAPPTPEEAGPRRIIRAARYSIIDDDKDGH</sequence>
<dbReference type="Proteomes" id="UP000242367">
    <property type="component" value="Unassembled WGS sequence"/>
</dbReference>
<protein>
    <submittedName>
        <fullName evidence="2">Uncharacterized protein</fullName>
    </submittedName>
</protein>
<evidence type="ECO:0000256" key="1">
    <source>
        <dbReference type="SAM" id="MobiDB-lite"/>
    </source>
</evidence>
<accession>A0A2P4UDW6</accession>
<feature type="region of interest" description="Disordered" evidence="1">
    <location>
        <begin position="75"/>
        <end position="94"/>
    </location>
</feature>
<reference evidence="2 3" key="1">
    <citation type="journal article" date="2017" name="Chemistry">
        <title>Isolation, Biosynthesis and Chemical Modifications of Rubterolones A-F: Rare Tropolone Alkaloids from Actinomadura sp. 5-2.</title>
        <authorList>
            <person name="Guo H."/>
            <person name="Benndorf R."/>
            <person name="Leichnitz D."/>
            <person name="Klassen J.L."/>
            <person name="Vollmers J."/>
            <person name="Gorls H."/>
            <person name="Steinacker M."/>
            <person name="Weigel C."/>
            <person name="Dahse H.M."/>
            <person name="Kaster A.K."/>
            <person name="de Beer Z.W."/>
            <person name="Poulsen M."/>
            <person name="Beemelmanns C."/>
        </authorList>
    </citation>
    <scope>NUCLEOTIDE SEQUENCE [LARGE SCALE GENOMIC DNA]</scope>
    <source>
        <strain evidence="2 3">5-2</strain>
    </source>
</reference>